<evidence type="ECO:0000256" key="1">
    <source>
        <dbReference type="SAM" id="MobiDB-lite"/>
    </source>
</evidence>
<comment type="caution">
    <text evidence="2">The sequence shown here is derived from an EMBL/GenBank/DDBJ whole genome shotgun (WGS) entry which is preliminary data.</text>
</comment>
<evidence type="ECO:0000313" key="3">
    <source>
        <dbReference type="Proteomes" id="UP000824229"/>
    </source>
</evidence>
<accession>A0A9E2KDF5</accession>
<dbReference type="Proteomes" id="UP000824229">
    <property type="component" value="Unassembled WGS sequence"/>
</dbReference>
<reference evidence="2" key="2">
    <citation type="submission" date="2021-04" db="EMBL/GenBank/DDBJ databases">
        <authorList>
            <person name="Gilroy R."/>
        </authorList>
    </citation>
    <scope>NUCLEOTIDE SEQUENCE</scope>
    <source>
        <strain evidence="2">B5-657</strain>
    </source>
</reference>
<organism evidence="2 3">
    <name type="scientific">Candidatus Cellulosilyticum pullistercoris</name>
    <dbReference type="NCBI Taxonomy" id="2838521"/>
    <lineage>
        <taxon>Bacteria</taxon>
        <taxon>Bacillati</taxon>
        <taxon>Bacillota</taxon>
        <taxon>Clostridia</taxon>
        <taxon>Lachnospirales</taxon>
        <taxon>Cellulosilyticaceae</taxon>
        <taxon>Cellulosilyticum</taxon>
    </lineage>
</organism>
<sequence length="102" mass="10849">MADSYKGDLSFSNVVNKVVSEGGEGAQQITKLIKSGGEVVGYELESGKHISVQQAVDMAKRNELKHVGVSTSKDGSEYIRSLADGDESNNLGNLPSITADYK</sequence>
<name>A0A9E2KDF5_9FIRM</name>
<evidence type="ECO:0000313" key="2">
    <source>
        <dbReference type="EMBL" id="MBU3804651.1"/>
    </source>
</evidence>
<dbReference type="Pfam" id="PF13031">
    <property type="entry name" value="DUF3892"/>
    <property type="match status" value="1"/>
</dbReference>
<reference evidence="2" key="1">
    <citation type="journal article" date="2021" name="PeerJ">
        <title>Extensive microbial diversity within the chicken gut microbiome revealed by metagenomics and culture.</title>
        <authorList>
            <person name="Gilroy R."/>
            <person name="Ravi A."/>
            <person name="Getino M."/>
            <person name="Pursley I."/>
            <person name="Horton D.L."/>
            <person name="Alikhan N.F."/>
            <person name="Baker D."/>
            <person name="Gharbi K."/>
            <person name="Hall N."/>
            <person name="Watson M."/>
            <person name="Adriaenssens E.M."/>
            <person name="Foster-Nyarko E."/>
            <person name="Jarju S."/>
            <person name="Secka A."/>
            <person name="Antonio M."/>
            <person name="Oren A."/>
            <person name="Chaudhuri R.R."/>
            <person name="La Ragione R."/>
            <person name="Hildebrand F."/>
            <person name="Pallen M.J."/>
        </authorList>
    </citation>
    <scope>NUCLEOTIDE SEQUENCE</scope>
    <source>
        <strain evidence="2">B5-657</strain>
    </source>
</reference>
<dbReference type="InterPro" id="IPR024997">
    <property type="entry name" value="DUF3892"/>
</dbReference>
<protein>
    <submittedName>
        <fullName evidence="2">DUF3892 domain-containing protein</fullName>
    </submittedName>
</protein>
<proteinExistence type="predicted"/>
<gene>
    <name evidence="2" type="ORF">H9872_07835</name>
</gene>
<dbReference type="EMBL" id="JAHLFQ010000182">
    <property type="protein sequence ID" value="MBU3804651.1"/>
    <property type="molecule type" value="Genomic_DNA"/>
</dbReference>
<feature type="region of interest" description="Disordered" evidence="1">
    <location>
        <begin position="82"/>
        <end position="102"/>
    </location>
</feature>
<dbReference type="AlphaFoldDB" id="A0A9E2KDF5"/>